<feature type="transmembrane region" description="Helical" evidence="1">
    <location>
        <begin position="341"/>
        <end position="361"/>
    </location>
</feature>
<dbReference type="Proteomes" id="UP000489600">
    <property type="component" value="Unassembled WGS sequence"/>
</dbReference>
<reference evidence="2" key="1">
    <citation type="submission" date="2019-07" db="EMBL/GenBank/DDBJ databases">
        <authorList>
            <person name="Dittberner H."/>
        </authorList>
    </citation>
    <scope>NUCLEOTIDE SEQUENCE [LARGE SCALE GENOMIC DNA]</scope>
</reference>
<evidence type="ECO:0000256" key="1">
    <source>
        <dbReference type="SAM" id="Phobius"/>
    </source>
</evidence>
<keyword evidence="1" id="KW-0472">Membrane</keyword>
<name>A0A565BPF8_9BRAS</name>
<sequence>MAQTSMSQIFASLVVARAVGFNLRLDLVRLLPSPLLGSCEATMTGGRTFMSSGLKIGGFVSSALRPRSLSSPAFLWLSSPSSMSSPLLRQGFSYAAAPMTATLDVTVLETCQISVGYPGEIPPDLLGLGNLRSSLPVSMDSGELSPGVALRFGQSDQSPVTSLDPSSGDCSSIQISGCCSSTTPSWLADQLTRRLIPSLPSPRKPFRFIPWWRLHLVLLLAGERTTGQYVPVDFMIILARCCTCLGATYSFPVTSLFKLGYVYIRSSVKERFITTTSFECVHKSSAFKAAIDVLLPVMAEELEIDLLAIDSEALFKNLPVLVYDSNRLTYLLKPILTHPRILLDSVSFSFMFILFYVCIAFNRCIMQ</sequence>
<gene>
    <name evidence="2" type="ORF">ANE_LOCUS13649</name>
</gene>
<proteinExistence type="predicted"/>
<protein>
    <submittedName>
        <fullName evidence="2">Uncharacterized protein</fullName>
    </submittedName>
</protein>
<keyword evidence="3" id="KW-1185">Reference proteome</keyword>
<dbReference type="EMBL" id="CABITT030000004">
    <property type="protein sequence ID" value="VVB03205.1"/>
    <property type="molecule type" value="Genomic_DNA"/>
</dbReference>
<accession>A0A565BPF8</accession>
<evidence type="ECO:0000313" key="2">
    <source>
        <dbReference type="EMBL" id="VVB03205.1"/>
    </source>
</evidence>
<organism evidence="2 3">
    <name type="scientific">Arabis nemorensis</name>
    <dbReference type="NCBI Taxonomy" id="586526"/>
    <lineage>
        <taxon>Eukaryota</taxon>
        <taxon>Viridiplantae</taxon>
        <taxon>Streptophyta</taxon>
        <taxon>Embryophyta</taxon>
        <taxon>Tracheophyta</taxon>
        <taxon>Spermatophyta</taxon>
        <taxon>Magnoliopsida</taxon>
        <taxon>eudicotyledons</taxon>
        <taxon>Gunneridae</taxon>
        <taxon>Pentapetalae</taxon>
        <taxon>rosids</taxon>
        <taxon>malvids</taxon>
        <taxon>Brassicales</taxon>
        <taxon>Brassicaceae</taxon>
        <taxon>Arabideae</taxon>
        <taxon>Arabis</taxon>
    </lineage>
</organism>
<evidence type="ECO:0000313" key="3">
    <source>
        <dbReference type="Proteomes" id="UP000489600"/>
    </source>
</evidence>
<keyword evidence="1" id="KW-1133">Transmembrane helix</keyword>
<keyword evidence="1" id="KW-0812">Transmembrane</keyword>
<dbReference type="AlphaFoldDB" id="A0A565BPF8"/>
<comment type="caution">
    <text evidence="2">The sequence shown here is derived from an EMBL/GenBank/DDBJ whole genome shotgun (WGS) entry which is preliminary data.</text>
</comment>